<feature type="transmembrane region" description="Helical" evidence="6">
    <location>
        <begin position="182"/>
        <end position="205"/>
    </location>
</feature>
<accession>A0ABP8MV54</accession>
<feature type="transmembrane region" description="Helical" evidence="6">
    <location>
        <begin position="126"/>
        <end position="146"/>
    </location>
</feature>
<feature type="transmembrane region" description="Helical" evidence="6">
    <location>
        <begin position="449"/>
        <end position="472"/>
    </location>
</feature>
<proteinExistence type="predicted"/>
<keyword evidence="8" id="KW-1185">Reference proteome</keyword>
<keyword evidence="3 6" id="KW-0812">Transmembrane</keyword>
<evidence type="ECO:0000313" key="7">
    <source>
        <dbReference type="EMBL" id="GAA4455920.1"/>
    </source>
</evidence>
<evidence type="ECO:0000313" key="8">
    <source>
        <dbReference type="Proteomes" id="UP001500840"/>
    </source>
</evidence>
<name>A0ABP8MV54_9BACT</name>
<comment type="caution">
    <text evidence="7">The sequence shown here is derived from an EMBL/GenBank/DDBJ whole genome shotgun (WGS) entry which is preliminary data.</text>
</comment>
<feature type="transmembrane region" description="Helical" evidence="6">
    <location>
        <begin position="333"/>
        <end position="357"/>
    </location>
</feature>
<dbReference type="Pfam" id="PF01943">
    <property type="entry name" value="Polysacc_synt"/>
    <property type="match status" value="1"/>
</dbReference>
<organism evidence="7 8">
    <name type="scientific">Novipirellula rosea</name>
    <dbReference type="NCBI Taxonomy" id="1031540"/>
    <lineage>
        <taxon>Bacteria</taxon>
        <taxon>Pseudomonadati</taxon>
        <taxon>Planctomycetota</taxon>
        <taxon>Planctomycetia</taxon>
        <taxon>Pirellulales</taxon>
        <taxon>Pirellulaceae</taxon>
        <taxon>Novipirellula</taxon>
    </lineage>
</organism>
<evidence type="ECO:0000256" key="6">
    <source>
        <dbReference type="SAM" id="Phobius"/>
    </source>
</evidence>
<evidence type="ECO:0000256" key="3">
    <source>
        <dbReference type="ARBA" id="ARBA00022692"/>
    </source>
</evidence>
<protein>
    <submittedName>
        <fullName evidence="7">Oligosaccharide flippase family protein</fullName>
    </submittedName>
</protein>
<feature type="transmembrane region" description="Helical" evidence="6">
    <location>
        <begin position="83"/>
        <end position="106"/>
    </location>
</feature>
<comment type="subcellular location">
    <subcellularLocation>
        <location evidence="1">Cell membrane</location>
        <topology evidence="1">Multi-pass membrane protein</topology>
    </subcellularLocation>
</comment>
<evidence type="ECO:0000256" key="5">
    <source>
        <dbReference type="ARBA" id="ARBA00023136"/>
    </source>
</evidence>
<dbReference type="Proteomes" id="UP001500840">
    <property type="component" value="Unassembled WGS sequence"/>
</dbReference>
<feature type="transmembrane region" description="Helical" evidence="6">
    <location>
        <begin position="301"/>
        <end position="321"/>
    </location>
</feature>
<feature type="transmembrane region" description="Helical" evidence="6">
    <location>
        <begin position="7"/>
        <end position="29"/>
    </location>
</feature>
<feature type="transmembrane region" description="Helical" evidence="6">
    <location>
        <begin position="41"/>
        <end position="62"/>
    </location>
</feature>
<dbReference type="InterPro" id="IPR050833">
    <property type="entry name" value="Poly_Biosynth_Transport"/>
</dbReference>
<evidence type="ECO:0000256" key="4">
    <source>
        <dbReference type="ARBA" id="ARBA00022989"/>
    </source>
</evidence>
<dbReference type="RefSeq" id="WP_345323403.1">
    <property type="nucleotide sequence ID" value="NZ_BAABGA010000036.1"/>
</dbReference>
<dbReference type="CDD" id="cd13128">
    <property type="entry name" value="MATE_Wzx_like"/>
    <property type="match status" value="1"/>
</dbReference>
<keyword evidence="4 6" id="KW-1133">Transmembrane helix</keyword>
<sequence length="487" mass="53124">MSIKRNSAYNLIGTIIPLATSLVTVPLYLRLIGPDRYGVLAIVWLLTGYFGFFDLGLGHAVTNRIAITKGETDHDSTKVICTALWTTIVVGVAAGVLLWICGFILFSSVIEANQDIRSESLGALPWIAIGLPFILSVSIPQGVLAGYERFLSLNIIKVLTGALIQIAPLLVAYQLGPNMGNLVAAVVVVKLLSGLGASLLCWKYIRIDQLAWWNKTELKSLFKFGGWLTVSNVIGPLMVTFDRIVIGAIAGPTAVAYYTVPYGLAFRIMVFPASTCSAAFPKLSAVGEAEQNQISRQLLKLLASVITPLTVAGMLIMRPFLFVWVGEDFSDRAAMIGEVISIGIWATCFAVVPLTVLQSRGRTDITAKLHLCQLIPYLALMLLMTCYFGAVGAALIWAVRCWVDAWLHFHFSETPIDTTFAKHVAVLASTLALVLSFSSMDPVSLLSRLAFAIFAVAVLSKEILSFLARFSFLPWNHKLVEPKPWVR</sequence>
<evidence type="ECO:0000256" key="1">
    <source>
        <dbReference type="ARBA" id="ARBA00004651"/>
    </source>
</evidence>
<dbReference type="PANTHER" id="PTHR30250:SF11">
    <property type="entry name" value="O-ANTIGEN TRANSPORTER-RELATED"/>
    <property type="match status" value="1"/>
</dbReference>
<feature type="transmembrane region" description="Helical" evidence="6">
    <location>
        <begin position="226"/>
        <end position="250"/>
    </location>
</feature>
<evidence type="ECO:0000256" key="2">
    <source>
        <dbReference type="ARBA" id="ARBA00022475"/>
    </source>
</evidence>
<dbReference type="EMBL" id="BAABGA010000036">
    <property type="protein sequence ID" value="GAA4455920.1"/>
    <property type="molecule type" value="Genomic_DNA"/>
</dbReference>
<feature type="transmembrane region" description="Helical" evidence="6">
    <location>
        <begin position="158"/>
        <end position="176"/>
    </location>
</feature>
<feature type="transmembrane region" description="Helical" evidence="6">
    <location>
        <begin position="419"/>
        <end position="437"/>
    </location>
</feature>
<dbReference type="InterPro" id="IPR002797">
    <property type="entry name" value="Polysacc_synth"/>
</dbReference>
<gene>
    <name evidence="7" type="ORF">GCM10023156_30610</name>
</gene>
<feature type="transmembrane region" description="Helical" evidence="6">
    <location>
        <begin position="377"/>
        <end position="399"/>
    </location>
</feature>
<keyword evidence="2" id="KW-1003">Cell membrane</keyword>
<reference evidence="8" key="1">
    <citation type="journal article" date="2019" name="Int. J. Syst. Evol. Microbiol.">
        <title>The Global Catalogue of Microorganisms (GCM) 10K type strain sequencing project: providing services to taxonomists for standard genome sequencing and annotation.</title>
        <authorList>
            <consortium name="The Broad Institute Genomics Platform"/>
            <consortium name="The Broad Institute Genome Sequencing Center for Infectious Disease"/>
            <person name="Wu L."/>
            <person name="Ma J."/>
        </authorList>
    </citation>
    <scope>NUCLEOTIDE SEQUENCE [LARGE SCALE GENOMIC DNA]</scope>
    <source>
        <strain evidence="8">JCM 17759</strain>
    </source>
</reference>
<keyword evidence="5 6" id="KW-0472">Membrane</keyword>
<dbReference type="PANTHER" id="PTHR30250">
    <property type="entry name" value="PST FAMILY PREDICTED COLANIC ACID TRANSPORTER"/>
    <property type="match status" value="1"/>
</dbReference>